<gene>
    <name evidence="1" type="ORF">CMUS01_03422</name>
</gene>
<accession>A0A8H6NSP3</accession>
<dbReference type="AlphaFoldDB" id="A0A8H6NSP3"/>
<dbReference type="SUPFAM" id="SSF55729">
    <property type="entry name" value="Acyl-CoA N-acyltransferases (Nat)"/>
    <property type="match status" value="1"/>
</dbReference>
<dbReference type="OrthoDB" id="2744543at2759"/>
<organism evidence="1 2">
    <name type="scientific">Colletotrichum musicola</name>
    <dbReference type="NCBI Taxonomy" id="2175873"/>
    <lineage>
        <taxon>Eukaryota</taxon>
        <taxon>Fungi</taxon>
        <taxon>Dikarya</taxon>
        <taxon>Ascomycota</taxon>
        <taxon>Pezizomycotina</taxon>
        <taxon>Sordariomycetes</taxon>
        <taxon>Hypocreomycetidae</taxon>
        <taxon>Glomerellales</taxon>
        <taxon>Glomerellaceae</taxon>
        <taxon>Colletotrichum</taxon>
        <taxon>Colletotrichum orchidearum species complex</taxon>
    </lineage>
</organism>
<proteinExistence type="predicted"/>
<keyword evidence="1" id="KW-0808">Transferase</keyword>
<dbReference type="PANTHER" id="PTHR42791">
    <property type="entry name" value="GNAT FAMILY ACETYLTRANSFERASE"/>
    <property type="match status" value="1"/>
</dbReference>
<dbReference type="Gene3D" id="3.40.630.30">
    <property type="match status" value="1"/>
</dbReference>
<dbReference type="Proteomes" id="UP000639643">
    <property type="component" value="Unassembled WGS sequence"/>
</dbReference>
<reference evidence="1" key="1">
    <citation type="journal article" date="2020" name="Phytopathology">
        <title>Genome Sequence Resources of Colletotrichum truncatum, C. plurivorum, C. musicola, and C. sojae: Four Species Pathogenic to Soybean (Glycine max).</title>
        <authorList>
            <person name="Rogerio F."/>
            <person name="Boufleur T.R."/>
            <person name="Ciampi-Guillardi M."/>
            <person name="Sukno S.A."/>
            <person name="Thon M.R."/>
            <person name="Massola Junior N.S."/>
            <person name="Baroncelli R."/>
        </authorList>
    </citation>
    <scope>NUCLEOTIDE SEQUENCE</scope>
    <source>
        <strain evidence="1">LFN0074</strain>
    </source>
</reference>
<comment type="caution">
    <text evidence="1">The sequence shown here is derived from an EMBL/GenBank/DDBJ whole genome shotgun (WGS) entry which is preliminary data.</text>
</comment>
<dbReference type="PANTHER" id="PTHR42791:SF17">
    <property type="entry name" value="ACETYLTRANSFERASE, GNAT FAMILY FAMILY (AFU_ORTHOLOGUE AFUA_8G05690)"/>
    <property type="match status" value="1"/>
</dbReference>
<dbReference type="InterPro" id="IPR016181">
    <property type="entry name" value="Acyl_CoA_acyltransferase"/>
</dbReference>
<protein>
    <submittedName>
        <fullName evidence="1">Acetyltransferase</fullName>
    </submittedName>
</protein>
<evidence type="ECO:0000313" key="2">
    <source>
        <dbReference type="Proteomes" id="UP000639643"/>
    </source>
</evidence>
<keyword evidence="2" id="KW-1185">Reference proteome</keyword>
<dbReference type="EMBL" id="WIGM01000083">
    <property type="protein sequence ID" value="KAF6841819.1"/>
    <property type="molecule type" value="Genomic_DNA"/>
</dbReference>
<evidence type="ECO:0000313" key="1">
    <source>
        <dbReference type="EMBL" id="KAF6841819.1"/>
    </source>
</evidence>
<sequence length="198" mass="22972">MQASHLQPQEDGPLCRLSFDLDTSKNEEQREEIIAWYIEGLKQAIDREKGHFRQIRNSEGRPIAFCGWTLDGQHPENDMRHTRGDKRPEVPCLQALNLEAWCQLSNSLRTERKRVLQNLDRRGLGSRLLRWFCEETDKNGRFAYILASPEGVHLYRRFDFEIFGVVFTSEGDISSMLRQLHGILKAIEALVIDAAKDF</sequence>
<name>A0A8H6NSP3_9PEZI</name>
<dbReference type="GO" id="GO:0016740">
    <property type="term" value="F:transferase activity"/>
    <property type="evidence" value="ECO:0007669"/>
    <property type="project" value="UniProtKB-KW"/>
</dbReference>
<dbReference type="InterPro" id="IPR052523">
    <property type="entry name" value="Trichothecene_AcTrans"/>
</dbReference>